<evidence type="ECO:0000256" key="1">
    <source>
        <dbReference type="SAM" id="MobiDB-lite"/>
    </source>
</evidence>
<accession>K3X0A7</accession>
<feature type="compositionally biased region" description="Basic and acidic residues" evidence="1">
    <location>
        <begin position="679"/>
        <end position="688"/>
    </location>
</feature>
<feature type="region of interest" description="Disordered" evidence="1">
    <location>
        <begin position="360"/>
        <end position="394"/>
    </location>
</feature>
<evidence type="ECO:0000313" key="3">
    <source>
        <dbReference type="Proteomes" id="UP000019132"/>
    </source>
</evidence>
<feature type="region of interest" description="Disordered" evidence="1">
    <location>
        <begin position="165"/>
        <end position="194"/>
    </location>
</feature>
<feature type="region of interest" description="Disordered" evidence="1">
    <location>
        <begin position="324"/>
        <end position="345"/>
    </location>
</feature>
<feature type="compositionally biased region" description="Low complexity" evidence="1">
    <location>
        <begin position="233"/>
        <end position="243"/>
    </location>
</feature>
<keyword evidence="3" id="KW-1185">Reference proteome</keyword>
<name>K3X0A7_GLOUD</name>
<proteinExistence type="predicted"/>
<reference evidence="3" key="1">
    <citation type="journal article" date="2010" name="Genome Biol.">
        <title>Genome sequence of the necrotrophic plant pathogen Pythium ultimum reveals original pathogenicity mechanisms and effector repertoire.</title>
        <authorList>
            <person name="Levesque C.A."/>
            <person name="Brouwer H."/>
            <person name="Cano L."/>
            <person name="Hamilton J.P."/>
            <person name="Holt C."/>
            <person name="Huitema E."/>
            <person name="Raffaele S."/>
            <person name="Robideau G.P."/>
            <person name="Thines M."/>
            <person name="Win J."/>
            <person name="Zerillo M.M."/>
            <person name="Beakes G.W."/>
            <person name="Boore J.L."/>
            <person name="Busam D."/>
            <person name="Dumas B."/>
            <person name="Ferriera S."/>
            <person name="Fuerstenberg S.I."/>
            <person name="Gachon C.M."/>
            <person name="Gaulin E."/>
            <person name="Govers F."/>
            <person name="Grenville-Briggs L."/>
            <person name="Horner N."/>
            <person name="Hostetler J."/>
            <person name="Jiang R.H."/>
            <person name="Johnson J."/>
            <person name="Krajaejun T."/>
            <person name="Lin H."/>
            <person name="Meijer H.J."/>
            <person name="Moore B."/>
            <person name="Morris P."/>
            <person name="Phuntmart V."/>
            <person name="Puiu D."/>
            <person name="Shetty J."/>
            <person name="Stajich J.E."/>
            <person name="Tripathy S."/>
            <person name="Wawra S."/>
            <person name="van West P."/>
            <person name="Whitty B.R."/>
            <person name="Coutinho P.M."/>
            <person name="Henrissat B."/>
            <person name="Martin F."/>
            <person name="Thomas P.D."/>
            <person name="Tyler B.M."/>
            <person name="De Vries R.P."/>
            <person name="Kamoun S."/>
            <person name="Yandell M."/>
            <person name="Tisserat N."/>
            <person name="Buell C.R."/>
        </authorList>
    </citation>
    <scope>NUCLEOTIDE SEQUENCE</scope>
    <source>
        <strain evidence="3">DAOM:BR144</strain>
    </source>
</reference>
<sequence>MEAPASPHSSAVSGLMQQLKSGEISKMQLFQQIAKLQATSAGAASSGATAASAVAPSLAATVMPSTMPKAPPAAPLFASTTAAFYPSTQGTRASAVPKQISAFTHQPQPFSSFALTAPSAVAPFPSQPPSQHHPHLSILTNSMLTPQVSGFTSAALSFTQRQAVDPSSRASLPGSSQHHTMGATRVDGDPEFLASGVSHDKAQRFSVQEWMASKNRSNSAPSQSNNSHVTAYQHQQEQLQPVPQMTPYQSQFGSYQRYKEDPVHTTSMAQLFPQHLQPRHNGEVSHDSNGIASQIRLLNLHRGDDKQASASASEVSRYEYNPQRQFDGQQQQDNAYGHNYPVGVDSSNEQEYIDFTEHFRDDLNDKGGNNSNSDSVNGKGNNGPNNATLSSGNGDAKFHARVTRWKSQKDAIREQMKQQLLQSELDECTFAPKVNPKSTKVAAKLRSRQGSKEMMTPSAVSERLYQEADNYKAREELAQRLKAEEEAELERECTFKPRINRSNYLTEKVKAKYMDTQKSASPSLTAATMESTAKELEQCTFYPKVNPIGPEMVSAQLYLQQDIYERLSRPCCMANDSPVKTRRRGRSTEADDDAADTDSEVASLVLTSPGGRRRSQDDMYIRSLSPRNRRRSSATHTSGKQSGRQHQRPRSAGGIHTDEEKEERARQLDNFLERQHFHEEARRKKIETTKQQLQPAHKPTINKKSLDMMENGRKGDFLERITKYALRKEHDNVKKKSVRVTDPHCTFKPSINQTSTKRKARSVTELSRGDLLRRETTQRLMKLKMEQEEMVALTFRPQLNRVSERHEGKLKILTSPDTYLQRIQQQSQAHTIKQRRAVQEKEMEEFAECTFKPRTIEAPAYIQRIARSVSLTKALKQQQQTTAKAGEKPEWK</sequence>
<dbReference type="AlphaFoldDB" id="K3X0A7"/>
<dbReference type="EMBL" id="GL376596">
    <property type="status" value="NOT_ANNOTATED_CDS"/>
    <property type="molecule type" value="Genomic_DNA"/>
</dbReference>
<protein>
    <submittedName>
        <fullName evidence="2">Uncharacterized protein</fullName>
    </submittedName>
</protein>
<feature type="compositionally biased region" description="Polar residues" evidence="1">
    <location>
        <begin position="384"/>
        <end position="393"/>
    </location>
</feature>
<feature type="compositionally biased region" description="Polar residues" evidence="1">
    <location>
        <begin position="168"/>
        <end position="179"/>
    </location>
</feature>
<reference evidence="2" key="3">
    <citation type="submission" date="2015-02" db="UniProtKB">
        <authorList>
            <consortium name="EnsemblProtists"/>
        </authorList>
    </citation>
    <scope>IDENTIFICATION</scope>
    <source>
        <strain evidence="2">DAOM BR144</strain>
    </source>
</reference>
<dbReference type="PANTHER" id="PTHR37028:SF4">
    <property type="entry name" value="ALMS MOTIF DOMAIN-CONTAINING PROTEIN"/>
    <property type="match status" value="1"/>
</dbReference>
<feature type="region of interest" description="Disordered" evidence="1">
    <location>
        <begin position="211"/>
        <end position="248"/>
    </location>
</feature>
<dbReference type="PANTHER" id="PTHR37028">
    <property type="entry name" value="UNNAMED PRODUCT-RELATED"/>
    <property type="match status" value="1"/>
</dbReference>
<feature type="region of interest" description="Disordered" evidence="1">
    <location>
        <begin position="573"/>
        <end position="664"/>
    </location>
</feature>
<dbReference type="eggNOG" id="ENOG502QVYA">
    <property type="taxonomic scope" value="Eukaryota"/>
</dbReference>
<reference evidence="3" key="2">
    <citation type="submission" date="2010-04" db="EMBL/GenBank/DDBJ databases">
        <authorList>
            <person name="Buell R."/>
            <person name="Hamilton J."/>
            <person name="Hostetler J."/>
        </authorList>
    </citation>
    <scope>NUCLEOTIDE SEQUENCE [LARGE SCALE GENOMIC DNA]</scope>
    <source>
        <strain evidence="3">DAOM:BR144</strain>
    </source>
</reference>
<feature type="compositionally biased region" description="Acidic residues" evidence="1">
    <location>
        <begin position="590"/>
        <end position="599"/>
    </location>
</feature>
<feature type="region of interest" description="Disordered" evidence="1">
    <location>
        <begin position="679"/>
        <end position="698"/>
    </location>
</feature>
<dbReference type="EnsemblProtists" id="PYU1_T010656">
    <property type="protein sequence ID" value="PYU1_T010656"/>
    <property type="gene ID" value="PYU1_G010633"/>
</dbReference>
<feature type="compositionally biased region" description="Low complexity" evidence="1">
    <location>
        <begin position="366"/>
        <end position="383"/>
    </location>
</feature>
<dbReference type="OMA" id="FHARVTR"/>
<feature type="compositionally biased region" description="Polar residues" evidence="1">
    <location>
        <begin position="214"/>
        <end position="232"/>
    </location>
</feature>
<dbReference type="HOGENOM" id="CLU_017425_0_0_1"/>
<organism evidence="2 3">
    <name type="scientific">Globisporangium ultimum (strain ATCC 200006 / CBS 805.95 / DAOM BR144)</name>
    <name type="common">Pythium ultimum</name>
    <dbReference type="NCBI Taxonomy" id="431595"/>
    <lineage>
        <taxon>Eukaryota</taxon>
        <taxon>Sar</taxon>
        <taxon>Stramenopiles</taxon>
        <taxon>Oomycota</taxon>
        <taxon>Peronosporomycetes</taxon>
        <taxon>Pythiales</taxon>
        <taxon>Pythiaceae</taxon>
        <taxon>Globisporangium</taxon>
    </lineage>
</organism>
<dbReference type="InParanoid" id="K3X0A7"/>
<dbReference type="VEuPathDB" id="FungiDB:PYU1_G010633"/>
<dbReference type="Proteomes" id="UP000019132">
    <property type="component" value="Unassembled WGS sequence"/>
</dbReference>
<evidence type="ECO:0000313" key="2">
    <source>
        <dbReference type="EnsemblProtists" id="PYU1_T010656"/>
    </source>
</evidence>